<feature type="region of interest" description="Disordered" evidence="1">
    <location>
        <begin position="95"/>
        <end position="118"/>
    </location>
</feature>
<reference evidence="2" key="2">
    <citation type="submission" date="2020-09" db="EMBL/GenBank/DDBJ databases">
        <authorList>
            <person name="Sun Q."/>
            <person name="Sedlacek I."/>
        </authorList>
    </citation>
    <scope>NUCLEOTIDE SEQUENCE</scope>
    <source>
        <strain evidence="2">CCM 7684</strain>
    </source>
</reference>
<feature type="region of interest" description="Disordered" evidence="1">
    <location>
        <begin position="25"/>
        <end position="52"/>
    </location>
</feature>
<sequence>MFARGAGSPRAATMFCRLSAKAKPDGTHSILIPDRCGPEQSKHVNYEPGSMGGLTEAPRAWSALLACDEDYGRRVAEGAGIDLKKAKALARCRASPRRVRTGRPAPPGPLPCEVHPED</sequence>
<evidence type="ECO:0000256" key="1">
    <source>
        <dbReference type="SAM" id="MobiDB-lite"/>
    </source>
</evidence>
<feature type="compositionally biased region" description="Basic and acidic residues" evidence="1">
    <location>
        <begin position="36"/>
        <end position="45"/>
    </location>
</feature>
<accession>A0A8J2YMI1</accession>
<organism evidence="2 3">
    <name type="scientific">Agaricicola taiwanensis</name>
    <dbReference type="NCBI Taxonomy" id="591372"/>
    <lineage>
        <taxon>Bacteria</taxon>
        <taxon>Pseudomonadati</taxon>
        <taxon>Pseudomonadota</taxon>
        <taxon>Alphaproteobacteria</taxon>
        <taxon>Rhodobacterales</taxon>
        <taxon>Paracoccaceae</taxon>
        <taxon>Agaricicola</taxon>
    </lineage>
</organism>
<keyword evidence="3" id="KW-1185">Reference proteome</keyword>
<protein>
    <submittedName>
        <fullName evidence="2">Uncharacterized protein</fullName>
    </submittedName>
</protein>
<name>A0A8J2YMI1_9RHOB</name>
<dbReference type="AlphaFoldDB" id="A0A8J2YMI1"/>
<proteinExistence type="predicted"/>
<comment type="caution">
    <text evidence="2">The sequence shown here is derived from an EMBL/GenBank/DDBJ whole genome shotgun (WGS) entry which is preliminary data.</text>
</comment>
<dbReference type="EMBL" id="BMCP01000008">
    <property type="protein sequence ID" value="GGE54498.1"/>
    <property type="molecule type" value="Genomic_DNA"/>
</dbReference>
<gene>
    <name evidence="2" type="ORF">GCM10007276_34450</name>
</gene>
<evidence type="ECO:0000313" key="3">
    <source>
        <dbReference type="Proteomes" id="UP000602745"/>
    </source>
</evidence>
<evidence type="ECO:0000313" key="2">
    <source>
        <dbReference type="EMBL" id="GGE54498.1"/>
    </source>
</evidence>
<reference evidence="2" key="1">
    <citation type="journal article" date="2014" name="Int. J. Syst. Evol. Microbiol.">
        <title>Complete genome sequence of Corynebacterium casei LMG S-19264T (=DSM 44701T), isolated from a smear-ripened cheese.</title>
        <authorList>
            <consortium name="US DOE Joint Genome Institute (JGI-PGF)"/>
            <person name="Walter F."/>
            <person name="Albersmeier A."/>
            <person name="Kalinowski J."/>
            <person name="Ruckert C."/>
        </authorList>
    </citation>
    <scope>NUCLEOTIDE SEQUENCE</scope>
    <source>
        <strain evidence="2">CCM 7684</strain>
    </source>
</reference>
<dbReference type="Proteomes" id="UP000602745">
    <property type="component" value="Unassembled WGS sequence"/>
</dbReference>